<evidence type="ECO:0000256" key="1">
    <source>
        <dbReference type="SAM" id="Phobius"/>
    </source>
</evidence>
<keyword evidence="3" id="KW-1185">Reference proteome</keyword>
<comment type="caution">
    <text evidence="2">The sequence shown here is derived from an EMBL/GenBank/DDBJ whole genome shotgun (WGS) entry which is preliminary data.</text>
</comment>
<organism evidence="2 3">
    <name type="scientific">Durusdinium trenchii</name>
    <dbReference type="NCBI Taxonomy" id="1381693"/>
    <lineage>
        <taxon>Eukaryota</taxon>
        <taxon>Sar</taxon>
        <taxon>Alveolata</taxon>
        <taxon>Dinophyceae</taxon>
        <taxon>Suessiales</taxon>
        <taxon>Symbiodiniaceae</taxon>
        <taxon>Durusdinium</taxon>
    </lineage>
</organism>
<dbReference type="EMBL" id="CAXAMN010002780">
    <property type="protein sequence ID" value="CAK9001243.1"/>
    <property type="molecule type" value="Genomic_DNA"/>
</dbReference>
<evidence type="ECO:0000313" key="3">
    <source>
        <dbReference type="Proteomes" id="UP001642484"/>
    </source>
</evidence>
<accession>A0ABP0IFV7</accession>
<sequence length="158" mass="16964">MDLGTRYQLAPRSCLDQGDANAVLSIIMLVVFVLGLTLLDRGLSGAMRPMSEGTKPGDQDNRCNLITLAKHLKKLAMLDVLILGIIVVVLSGSVYKKQGLVLSPGWGLLALAGAECMHYVAYGLVRSFVSSKAQRRSGAWKHNESANMCNGKCGDLIC</sequence>
<feature type="transmembrane region" description="Helical" evidence="1">
    <location>
        <begin position="75"/>
        <end position="94"/>
    </location>
</feature>
<feature type="transmembrane region" description="Helical" evidence="1">
    <location>
        <begin position="106"/>
        <end position="125"/>
    </location>
</feature>
<gene>
    <name evidence="2" type="ORF">CCMP2556_LOCUS6369</name>
</gene>
<dbReference type="Proteomes" id="UP001642484">
    <property type="component" value="Unassembled WGS sequence"/>
</dbReference>
<feature type="transmembrane region" description="Helical" evidence="1">
    <location>
        <begin position="20"/>
        <end position="39"/>
    </location>
</feature>
<reference evidence="2 3" key="1">
    <citation type="submission" date="2024-02" db="EMBL/GenBank/DDBJ databases">
        <authorList>
            <person name="Chen Y."/>
            <person name="Shah S."/>
            <person name="Dougan E. K."/>
            <person name="Thang M."/>
            <person name="Chan C."/>
        </authorList>
    </citation>
    <scope>NUCLEOTIDE SEQUENCE [LARGE SCALE GENOMIC DNA]</scope>
</reference>
<keyword evidence="1" id="KW-0472">Membrane</keyword>
<name>A0ABP0IFV7_9DINO</name>
<keyword evidence="1" id="KW-0812">Transmembrane</keyword>
<proteinExistence type="predicted"/>
<protein>
    <submittedName>
        <fullName evidence="2">Uncharacterized protein</fullName>
    </submittedName>
</protein>
<evidence type="ECO:0000313" key="2">
    <source>
        <dbReference type="EMBL" id="CAK9001243.1"/>
    </source>
</evidence>
<keyword evidence="1" id="KW-1133">Transmembrane helix</keyword>